<sequence length="229" mass="25252">MATALSQRRLEYPLPAACHAFDGGRTLRTRVLPLEQPSNGTGLALAYQLALSCLPRSLSRLALCQYDQLNAQLLPRTVTTLQLIDCELPQDLDDSLKNVRQLELQLLMPLNRIFRSSKPELRTLKLDCSLLGRSHEPVLQPLLPLSAEYLPCLEYLELCNVGIPKGNFALHLSSLCIQLSEFSSLRRVEISAYVPAPEWVSGVPRLVSSIRSSLPAGCAFLVHALADPG</sequence>
<dbReference type="Proteomes" id="UP001485043">
    <property type="component" value="Unassembled WGS sequence"/>
</dbReference>
<keyword evidence="2" id="KW-1185">Reference proteome</keyword>
<dbReference type="EMBL" id="JALJOV010000422">
    <property type="protein sequence ID" value="KAK9863852.1"/>
    <property type="molecule type" value="Genomic_DNA"/>
</dbReference>
<protein>
    <submittedName>
        <fullName evidence="1">Uncharacterized protein</fullName>
    </submittedName>
</protein>
<reference evidence="1 2" key="1">
    <citation type="journal article" date="2024" name="Nat. Commun.">
        <title>Phylogenomics reveals the evolutionary origins of lichenization in chlorophyte algae.</title>
        <authorList>
            <person name="Puginier C."/>
            <person name="Libourel C."/>
            <person name="Otte J."/>
            <person name="Skaloud P."/>
            <person name="Haon M."/>
            <person name="Grisel S."/>
            <person name="Petersen M."/>
            <person name="Berrin J.G."/>
            <person name="Delaux P.M."/>
            <person name="Dal Grande F."/>
            <person name="Keller J."/>
        </authorList>
    </citation>
    <scope>NUCLEOTIDE SEQUENCE [LARGE SCALE GENOMIC DNA]</scope>
    <source>
        <strain evidence="1 2">SAG 2523</strain>
    </source>
</reference>
<dbReference type="AlphaFoldDB" id="A0AAW1T5F4"/>
<comment type="caution">
    <text evidence="1">The sequence shown here is derived from an EMBL/GenBank/DDBJ whole genome shotgun (WGS) entry which is preliminary data.</text>
</comment>
<proteinExistence type="predicted"/>
<evidence type="ECO:0000313" key="1">
    <source>
        <dbReference type="EMBL" id="KAK9863852.1"/>
    </source>
</evidence>
<accession>A0AAW1T5F4</accession>
<gene>
    <name evidence="1" type="ORF">WJX84_005764</name>
</gene>
<evidence type="ECO:0000313" key="2">
    <source>
        <dbReference type="Proteomes" id="UP001485043"/>
    </source>
</evidence>
<organism evidence="1 2">
    <name type="scientific">Apatococcus fuscideae</name>
    <dbReference type="NCBI Taxonomy" id="2026836"/>
    <lineage>
        <taxon>Eukaryota</taxon>
        <taxon>Viridiplantae</taxon>
        <taxon>Chlorophyta</taxon>
        <taxon>core chlorophytes</taxon>
        <taxon>Trebouxiophyceae</taxon>
        <taxon>Chlorellales</taxon>
        <taxon>Chlorellaceae</taxon>
        <taxon>Apatococcus</taxon>
    </lineage>
</organism>
<name>A0AAW1T5F4_9CHLO</name>